<evidence type="ECO:0000256" key="2">
    <source>
        <dbReference type="ARBA" id="ARBA00022679"/>
    </source>
</evidence>
<keyword evidence="3" id="KW-0949">S-adenosyl-L-methionine</keyword>
<proteinExistence type="predicted"/>
<dbReference type="GO" id="GO:0032259">
    <property type="term" value="P:methylation"/>
    <property type="evidence" value="ECO:0007669"/>
    <property type="project" value="UniProtKB-KW"/>
</dbReference>
<dbReference type="InterPro" id="IPR041698">
    <property type="entry name" value="Methyltransf_25"/>
</dbReference>
<dbReference type="CDD" id="cd02440">
    <property type="entry name" value="AdoMet_MTases"/>
    <property type="match status" value="1"/>
</dbReference>
<dbReference type="RefSeq" id="WP_169383579.1">
    <property type="nucleotide sequence ID" value="NZ_JAAXLA010000048.1"/>
</dbReference>
<organism evidence="5 6">
    <name type="scientific">Pseudonocardia acidicola</name>
    <dbReference type="NCBI Taxonomy" id="2724939"/>
    <lineage>
        <taxon>Bacteria</taxon>
        <taxon>Bacillati</taxon>
        <taxon>Actinomycetota</taxon>
        <taxon>Actinomycetes</taxon>
        <taxon>Pseudonocardiales</taxon>
        <taxon>Pseudonocardiaceae</taxon>
        <taxon>Pseudonocardia</taxon>
    </lineage>
</organism>
<dbReference type="Proteomes" id="UP000820669">
    <property type="component" value="Unassembled WGS sequence"/>
</dbReference>
<dbReference type="GO" id="GO:0008168">
    <property type="term" value="F:methyltransferase activity"/>
    <property type="evidence" value="ECO:0007669"/>
    <property type="project" value="UniProtKB-KW"/>
</dbReference>
<evidence type="ECO:0000256" key="1">
    <source>
        <dbReference type="ARBA" id="ARBA00022603"/>
    </source>
</evidence>
<sequence length="216" mass="22917">MSDGDAESRRPGPTAAEVSAHFDALYAGDEAVWSGEPNGALVDEVSDLHPGRALDVGCGEGADAIWLAQRGWHVTALDVAKAALTRAEQNALQAGAQVQWLHAGLLEAPLAGEAFDLVSAQYPALRHTPDNAAIRTLMRLVAPGGTLLVVHHADVDVEEARAHGINPADYVSPDDVHLALDEDWVVKVNERRARHISGGAGARHTHDLVLRAQRVG</sequence>
<evidence type="ECO:0000313" key="5">
    <source>
        <dbReference type="EMBL" id="NMI00102.1"/>
    </source>
</evidence>
<evidence type="ECO:0000259" key="4">
    <source>
        <dbReference type="Pfam" id="PF13649"/>
    </source>
</evidence>
<dbReference type="InterPro" id="IPR029063">
    <property type="entry name" value="SAM-dependent_MTases_sf"/>
</dbReference>
<protein>
    <submittedName>
        <fullName evidence="5">Class I SAM-dependent methyltransferase</fullName>
    </submittedName>
</protein>
<keyword evidence="1 5" id="KW-0489">Methyltransferase</keyword>
<dbReference type="SUPFAM" id="SSF53335">
    <property type="entry name" value="S-adenosyl-L-methionine-dependent methyltransferases"/>
    <property type="match status" value="1"/>
</dbReference>
<keyword evidence="2" id="KW-0808">Transferase</keyword>
<dbReference type="Pfam" id="PF13649">
    <property type="entry name" value="Methyltransf_25"/>
    <property type="match status" value="1"/>
</dbReference>
<evidence type="ECO:0000313" key="6">
    <source>
        <dbReference type="Proteomes" id="UP000820669"/>
    </source>
</evidence>
<reference evidence="5 6" key="1">
    <citation type="submission" date="2020-04" db="EMBL/GenBank/DDBJ databases">
        <authorList>
            <person name="Klaysubun C."/>
            <person name="Duangmal K."/>
            <person name="Lipun K."/>
        </authorList>
    </citation>
    <scope>NUCLEOTIDE SEQUENCE [LARGE SCALE GENOMIC DNA]</scope>
    <source>
        <strain evidence="5 6">K10HN5</strain>
    </source>
</reference>
<name>A0ABX1SEV9_9PSEU</name>
<keyword evidence="6" id="KW-1185">Reference proteome</keyword>
<gene>
    <name evidence="5" type="ORF">HF526_22715</name>
</gene>
<dbReference type="PANTHER" id="PTHR43464:SF19">
    <property type="entry name" value="UBIQUINONE BIOSYNTHESIS O-METHYLTRANSFERASE, MITOCHONDRIAL"/>
    <property type="match status" value="1"/>
</dbReference>
<accession>A0ABX1SEV9</accession>
<feature type="domain" description="Methyltransferase" evidence="4">
    <location>
        <begin position="54"/>
        <end position="145"/>
    </location>
</feature>
<comment type="caution">
    <text evidence="5">The sequence shown here is derived from an EMBL/GenBank/DDBJ whole genome shotgun (WGS) entry which is preliminary data.</text>
</comment>
<dbReference type="Gene3D" id="3.40.50.150">
    <property type="entry name" value="Vaccinia Virus protein VP39"/>
    <property type="match status" value="1"/>
</dbReference>
<dbReference type="PANTHER" id="PTHR43464">
    <property type="entry name" value="METHYLTRANSFERASE"/>
    <property type="match status" value="1"/>
</dbReference>
<dbReference type="EMBL" id="JAAXLA010000048">
    <property type="protein sequence ID" value="NMI00102.1"/>
    <property type="molecule type" value="Genomic_DNA"/>
</dbReference>
<evidence type="ECO:0000256" key="3">
    <source>
        <dbReference type="ARBA" id="ARBA00022691"/>
    </source>
</evidence>